<dbReference type="InterPro" id="IPR001096">
    <property type="entry name" value="Peptidase_C13"/>
</dbReference>
<feature type="domain" description="Sm" evidence="21">
    <location>
        <begin position="20"/>
        <end position="83"/>
    </location>
</feature>
<dbReference type="InterPro" id="IPR010920">
    <property type="entry name" value="LSM_dom_sf"/>
</dbReference>
<keyword evidence="23" id="KW-1185">Reference proteome</keyword>
<protein>
    <recommendedName>
        <fullName evidence="18">Probable small nuclear ribonucleoprotein E</fullName>
    </recommendedName>
    <alternativeName>
        <fullName evidence="15">Sm protein E</fullName>
    </alternativeName>
</protein>
<comment type="subunit">
    <text evidence="17">Core component of the spliceosomal U1, U2, U4 and U5 small nuclear ribonucleoproteins (snRNPs), the building blocks of the spliceosome.</text>
</comment>
<name>A0AAN8EV11_TRICO</name>
<evidence type="ECO:0000256" key="1">
    <source>
        <dbReference type="ARBA" id="ARBA00004123"/>
    </source>
</evidence>
<comment type="similarity">
    <text evidence="4">Belongs to the snRNP Sm proteins family.</text>
</comment>
<feature type="region of interest" description="Disordered" evidence="19">
    <location>
        <begin position="370"/>
        <end position="391"/>
    </location>
</feature>
<keyword evidence="20" id="KW-0472">Membrane</keyword>
<feature type="domain" description="Sm" evidence="21">
    <location>
        <begin position="424"/>
        <end position="487"/>
    </location>
</feature>
<evidence type="ECO:0000256" key="4">
    <source>
        <dbReference type="ARBA" id="ARBA00006850"/>
    </source>
</evidence>
<comment type="similarity">
    <text evidence="5">Belongs to the peptidase C13 family.</text>
</comment>
<dbReference type="GO" id="GO:0006506">
    <property type="term" value="P:GPI anchor biosynthetic process"/>
    <property type="evidence" value="ECO:0007669"/>
    <property type="project" value="UniProtKB-KW"/>
</dbReference>
<evidence type="ECO:0000313" key="23">
    <source>
        <dbReference type="Proteomes" id="UP001331761"/>
    </source>
</evidence>
<dbReference type="AlphaFoldDB" id="A0AAN8EV11"/>
<evidence type="ECO:0000256" key="2">
    <source>
        <dbReference type="ARBA" id="ARBA00004514"/>
    </source>
</evidence>
<keyword evidence="8" id="KW-0507">mRNA processing</keyword>
<dbReference type="InterPro" id="IPR028361">
    <property type="entry name" value="GPI_transamidase"/>
</dbReference>
<gene>
    <name evidence="22" type="ORF">GCK32_005038</name>
</gene>
<evidence type="ECO:0000256" key="17">
    <source>
        <dbReference type="ARBA" id="ARBA00063415"/>
    </source>
</evidence>
<dbReference type="FunFam" id="2.30.30.100:FF:000013">
    <property type="entry name" value="Small nuclear ribonucleoprotein E"/>
    <property type="match status" value="2"/>
</dbReference>
<comment type="pathway">
    <text evidence="3">Glycolipid biosynthesis; glycosylphosphatidylinositol-anchor biosynthesis.</text>
</comment>
<dbReference type="Pfam" id="PF01423">
    <property type="entry name" value="LSM"/>
    <property type="match status" value="2"/>
</dbReference>
<feature type="transmembrane region" description="Helical" evidence="20">
    <location>
        <begin position="71"/>
        <end position="91"/>
    </location>
</feature>
<evidence type="ECO:0000256" key="3">
    <source>
        <dbReference type="ARBA" id="ARBA00004687"/>
    </source>
</evidence>
<evidence type="ECO:0000256" key="9">
    <source>
        <dbReference type="ARBA" id="ARBA00022728"/>
    </source>
</evidence>
<evidence type="ECO:0000256" key="18">
    <source>
        <dbReference type="ARBA" id="ARBA00071875"/>
    </source>
</evidence>
<dbReference type="Pfam" id="PF01650">
    <property type="entry name" value="Peptidase_C13"/>
    <property type="match status" value="1"/>
</dbReference>
<evidence type="ECO:0000256" key="8">
    <source>
        <dbReference type="ARBA" id="ARBA00022664"/>
    </source>
</evidence>
<keyword evidence="6" id="KW-0963">Cytoplasm</keyword>
<keyword evidence="20" id="KW-1133">Transmembrane helix</keyword>
<keyword evidence="20" id="KW-0812">Transmembrane</keyword>
<evidence type="ECO:0000256" key="19">
    <source>
        <dbReference type="SAM" id="MobiDB-lite"/>
    </source>
</evidence>
<sequence>MMSGRKVQKVMVQPINLIFRYLQNRTRIQIWLYEDVTHRIEGYIVGFDEYMNVVLDEAEELNVKTQSRNKLGRMLCVVVLLVLSHHVIGILNTGVQLRIEEFFDTPGHTNNWAVLVCTSRFWFNYRHVSNVLALYHTVKRLGIPKAGVGYLPAYIVYPVPSLAVAGLLCDDKLSSGEEGTWQTSSDFSPGPSLILKLNDQSDANEIIRARVSQTDTRLFLRCRGVSNKGKVKMQIVKFHIAASCITYRHIPHSPQGHPENTFGWILTHLPARSSAFHKGPGATTLPRRSAHAQTKAASTINVPLKNTSSFRQFGASNSSSQDEDLSREHFKRIYEVEAIYQCVDSHVRSYRTRLVRSRANTQKLTSFGNHQFGDYPASTRTSDNAQQHTRTKPDFKRFSLLKSKMMSGRKVQKVMVQPINLIFRYLQNRTRIQIWLYEDVTHRIEGYIVGFDEYMNVVLDEAEELNVKTQSRNKLGRMLCVVVLLVLSHHVIGILNTGVQVRIEEFFDTPGHTNNWAVLVCTSRFWFNYRHVSNVLALYHTVKRLGIPESNIILMLAEDVPCNPRNPRPGTVYAARAGNNLYGIDVEVDYRGEEIYLTGHGGDSFLKFQDAEELTNVDLAYAIQTMYEDNRYHEMFLIADTCRSASMYEWVSSPGVLSSSSSLTHEESYSYDVDDEIGVYVIDRYTHFTVAFMNREVKSLNSTATMQDYLDSCSRRVRKDVYPKEPSRVRVTDFFGSSRIIRHLTEDIEIDDDWLNVHH</sequence>
<evidence type="ECO:0000256" key="13">
    <source>
        <dbReference type="ARBA" id="ARBA00023242"/>
    </source>
</evidence>
<dbReference type="GO" id="GO:0006508">
    <property type="term" value="P:proteolysis"/>
    <property type="evidence" value="ECO:0007669"/>
    <property type="project" value="InterPro"/>
</dbReference>
<evidence type="ECO:0000256" key="16">
    <source>
        <dbReference type="ARBA" id="ARBA00058057"/>
    </source>
</evidence>
<dbReference type="Gene3D" id="3.40.50.1460">
    <property type="match status" value="3"/>
</dbReference>
<dbReference type="SUPFAM" id="SSF50182">
    <property type="entry name" value="Sm-like ribonucleoproteins"/>
    <property type="match status" value="2"/>
</dbReference>
<comment type="subcellular location">
    <subcellularLocation>
        <location evidence="2">Cytoplasm</location>
        <location evidence="2">Cytosol</location>
    </subcellularLocation>
    <subcellularLocation>
        <location evidence="1">Nucleus</location>
    </subcellularLocation>
</comment>
<keyword evidence="7" id="KW-0337">GPI-anchor biosynthesis</keyword>
<evidence type="ECO:0000259" key="21">
    <source>
        <dbReference type="SMART" id="SM00651"/>
    </source>
</evidence>
<dbReference type="GO" id="GO:0003923">
    <property type="term" value="F:GPI-anchor transamidase activity"/>
    <property type="evidence" value="ECO:0007669"/>
    <property type="project" value="InterPro"/>
</dbReference>
<evidence type="ECO:0000256" key="14">
    <source>
        <dbReference type="ARBA" id="ARBA00023274"/>
    </source>
</evidence>
<dbReference type="PRINTS" id="PR00776">
    <property type="entry name" value="HEMOGLOBNASE"/>
</dbReference>
<evidence type="ECO:0000256" key="6">
    <source>
        <dbReference type="ARBA" id="ARBA00022490"/>
    </source>
</evidence>
<evidence type="ECO:0000313" key="22">
    <source>
        <dbReference type="EMBL" id="KAK5968766.1"/>
    </source>
</evidence>
<dbReference type="GO" id="GO:0016255">
    <property type="term" value="P:attachment of GPI anchor to protein"/>
    <property type="evidence" value="ECO:0007669"/>
    <property type="project" value="InterPro"/>
</dbReference>
<keyword evidence="11" id="KW-0694">RNA-binding</keyword>
<dbReference type="GO" id="GO:0042765">
    <property type="term" value="C:GPI-anchor transamidase complex"/>
    <property type="evidence" value="ECO:0007669"/>
    <property type="project" value="InterPro"/>
</dbReference>
<proteinExistence type="inferred from homology"/>
<evidence type="ECO:0000256" key="11">
    <source>
        <dbReference type="ARBA" id="ARBA00022884"/>
    </source>
</evidence>
<keyword evidence="9" id="KW-0747">Spliceosome</keyword>
<evidence type="ECO:0000256" key="20">
    <source>
        <dbReference type="SAM" id="Phobius"/>
    </source>
</evidence>
<organism evidence="22 23">
    <name type="scientific">Trichostrongylus colubriformis</name>
    <name type="common">Black scour worm</name>
    <dbReference type="NCBI Taxonomy" id="6319"/>
    <lineage>
        <taxon>Eukaryota</taxon>
        <taxon>Metazoa</taxon>
        <taxon>Ecdysozoa</taxon>
        <taxon>Nematoda</taxon>
        <taxon>Chromadorea</taxon>
        <taxon>Rhabditida</taxon>
        <taxon>Rhabditina</taxon>
        <taxon>Rhabditomorpha</taxon>
        <taxon>Strongyloidea</taxon>
        <taxon>Trichostrongylidae</taxon>
        <taxon>Trichostrongylus</taxon>
    </lineage>
</organism>
<dbReference type="Proteomes" id="UP001331761">
    <property type="component" value="Unassembled WGS sequence"/>
</dbReference>
<comment type="function">
    <text evidence="16">Plays a role in pre-mRNA splicing as a core component of the spliceosomal U1, U2, U4 and U5 small nuclear ribonucleoproteins (snRNPs), the building blocks of the spliceosome.</text>
</comment>
<evidence type="ECO:0000256" key="12">
    <source>
        <dbReference type="ARBA" id="ARBA00023187"/>
    </source>
</evidence>
<dbReference type="GO" id="GO:0005681">
    <property type="term" value="C:spliceosomal complex"/>
    <property type="evidence" value="ECO:0007669"/>
    <property type="project" value="UniProtKB-KW"/>
</dbReference>
<reference evidence="22 23" key="1">
    <citation type="submission" date="2019-10" db="EMBL/GenBank/DDBJ databases">
        <title>Assembly and Annotation for the nematode Trichostrongylus colubriformis.</title>
        <authorList>
            <person name="Martin J."/>
        </authorList>
    </citation>
    <scope>NUCLEOTIDE SEQUENCE [LARGE SCALE GENOMIC DNA]</scope>
    <source>
        <strain evidence="22">G859</strain>
        <tissue evidence="22">Whole worm</tissue>
    </source>
</reference>
<dbReference type="PANTHER" id="PTHR48067:SF1">
    <property type="entry name" value="GPI-ANCHOR TRANSAMIDASE"/>
    <property type="match status" value="1"/>
</dbReference>
<comment type="caution">
    <text evidence="22">The sequence shown here is derived from an EMBL/GenBank/DDBJ whole genome shotgun (WGS) entry which is preliminary data.</text>
</comment>
<dbReference type="GO" id="GO:0003723">
    <property type="term" value="F:RNA binding"/>
    <property type="evidence" value="ECO:0007669"/>
    <property type="project" value="UniProtKB-KW"/>
</dbReference>
<dbReference type="CDD" id="cd01718">
    <property type="entry name" value="Sm_E"/>
    <property type="match status" value="2"/>
</dbReference>
<dbReference type="EMBL" id="WIXE01021030">
    <property type="protein sequence ID" value="KAK5968766.1"/>
    <property type="molecule type" value="Genomic_DNA"/>
</dbReference>
<evidence type="ECO:0000256" key="5">
    <source>
        <dbReference type="ARBA" id="ARBA00009941"/>
    </source>
</evidence>
<dbReference type="GO" id="GO:0005829">
    <property type="term" value="C:cytosol"/>
    <property type="evidence" value="ECO:0007669"/>
    <property type="project" value="UniProtKB-SubCell"/>
</dbReference>
<evidence type="ECO:0000256" key="7">
    <source>
        <dbReference type="ARBA" id="ARBA00022502"/>
    </source>
</evidence>
<dbReference type="Gene3D" id="2.30.30.100">
    <property type="match status" value="2"/>
</dbReference>
<keyword evidence="14" id="KW-0687">Ribonucleoprotein</keyword>
<keyword evidence="13" id="KW-0539">Nucleus</keyword>
<dbReference type="PANTHER" id="PTHR48067">
    <property type="entry name" value="GPI-ANCHOR TRANSAMIDASE"/>
    <property type="match status" value="1"/>
</dbReference>
<dbReference type="InterPro" id="IPR001163">
    <property type="entry name" value="Sm_dom_euk/arc"/>
</dbReference>
<dbReference type="InterPro" id="IPR027078">
    <property type="entry name" value="snRNP-E"/>
</dbReference>
<dbReference type="GO" id="GO:0000398">
    <property type="term" value="P:mRNA splicing, via spliceosome"/>
    <property type="evidence" value="ECO:0007669"/>
    <property type="project" value="InterPro"/>
</dbReference>
<evidence type="ECO:0000256" key="15">
    <source>
        <dbReference type="ARBA" id="ARBA00030143"/>
    </source>
</evidence>
<keyword evidence="12" id="KW-0508">mRNA splicing</keyword>
<keyword evidence="10" id="KW-0732">Signal</keyword>
<dbReference type="SMART" id="SM00651">
    <property type="entry name" value="Sm"/>
    <property type="match status" value="2"/>
</dbReference>
<accession>A0AAN8EV11</accession>
<evidence type="ECO:0000256" key="10">
    <source>
        <dbReference type="ARBA" id="ARBA00022729"/>
    </source>
</evidence>
<feature type="compositionally biased region" description="Polar residues" evidence="19">
    <location>
        <begin position="378"/>
        <end position="388"/>
    </location>
</feature>